<dbReference type="EMBL" id="JAGRRH010000021">
    <property type="protein sequence ID" value="KAG7345978.1"/>
    <property type="molecule type" value="Genomic_DNA"/>
</dbReference>
<evidence type="ECO:0000256" key="3">
    <source>
        <dbReference type="ARBA" id="ARBA00022643"/>
    </source>
</evidence>
<evidence type="ECO:0000313" key="12">
    <source>
        <dbReference type="Proteomes" id="UP000693970"/>
    </source>
</evidence>
<evidence type="ECO:0000259" key="10">
    <source>
        <dbReference type="PROSITE" id="PS50103"/>
    </source>
</evidence>
<keyword evidence="7 8" id="KW-0479">Metal-binding</keyword>
<feature type="domain" description="C3H1-type" evidence="10">
    <location>
        <begin position="529"/>
        <end position="557"/>
    </location>
</feature>
<evidence type="ECO:0000256" key="8">
    <source>
        <dbReference type="RuleBase" id="RU291113"/>
    </source>
</evidence>
<comment type="cofactor">
    <cofactor evidence="1 8">
        <name>FMN</name>
        <dbReference type="ChEBI" id="CHEBI:58210"/>
    </cofactor>
</comment>
<feature type="zinc finger region" description="C3H1-type" evidence="7">
    <location>
        <begin position="529"/>
        <end position="557"/>
    </location>
</feature>
<dbReference type="OrthoDB" id="272303at2759"/>
<keyword evidence="4" id="KW-0521">NADP</keyword>
<sequence>MKFNVSPAKRSRESRDATTSTRKEVQQCANQERNKDSLNVQQKRSKKDSNVNLKKSTRTKVRTTQRFPKNAVIIRQPRTLEYKYILAPMVGASELPFRILCRSFGAQLCYTPMMIASEFVTSPKYVQDNFQTVSYDRPLVCHFAANTPKDFAQAAKMVEPYCDAVDLNLGCPQRTAYAGHFGSYLLDDKDRDLVVQMIQAAVKSVDIPIFCKIRLLDTYDDTKRLCTQLYQAGATLIAVHGRYRATFHRKGPGARDGPALLDQIQRLKEEFAPSEFRDRLLVTNGNTITYEDVVKNLEETKADGIMSAEGILDDPALYLERFGSREEASKQTIMVEVKGGRSYFDSSHDSILKLGEGDLGEKNLGDDKSTFVDLQELYKAADDKVQMAGEYLTLAQRFPTSMRTVIFHSRRILKEELTKYQLMEECLGCSSIPELLNIIQKIRWYQLNPSKFEYDNEKSKQEAEALERKRFEEGKRKRYEGRMIRKAKREGKEDIEFYLRQGAAVPTIKTVQKLKKLSKEGQLKLWKDQDHSQHCMDFHLLGECSRGRGCAFLHVPCLTTNMFVESDEVAG</sequence>
<keyword evidence="3 8" id="KW-0288">FMN</keyword>
<keyword evidence="6" id="KW-0520">NAD</keyword>
<reference evidence="11" key="1">
    <citation type="journal article" date="2021" name="Sci. Rep.">
        <title>Diploid genomic architecture of Nitzschia inconspicua, an elite biomass production diatom.</title>
        <authorList>
            <person name="Oliver A."/>
            <person name="Podell S."/>
            <person name="Pinowska A."/>
            <person name="Traller J.C."/>
            <person name="Smith S.R."/>
            <person name="McClure R."/>
            <person name="Beliaev A."/>
            <person name="Bohutskyi P."/>
            <person name="Hill E.A."/>
            <person name="Rabines A."/>
            <person name="Zheng H."/>
            <person name="Allen L.Z."/>
            <person name="Kuo A."/>
            <person name="Grigoriev I.V."/>
            <person name="Allen A.E."/>
            <person name="Hazlebeck D."/>
            <person name="Allen E.E."/>
        </authorList>
    </citation>
    <scope>NUCLEOTIDE SEQUENCE</scope>
    <source>
        <strain evidence="11">Hildebrandi</strain>
    </source>
</reference>
<dbReference type="InterPro" id="IPR018517">
    <property type="entry name" value="tRNA_hU_synthase_CS"/>
</dbReference>
<reference evidence="11" key="2">
    <citation type="submission" date="2021-04" db="EMBL/GenBank/DDBJ databases">
        <authorList>
            <person name="Podell S."/>
        </authorList>
    </citation>
    <scope>NUCLEOTIDE SEQUENCE</scope>
    <source>
        <strain evidence="11">Hildebrandi</strain>
    </source>
</reference>
<dbReference type="InterPro" id="IPR000571">
    <property type="entry name" value="Znf_CCCH"/>
</dbReference>
<gene>
    <name evidence="11" type="ORF">IV203_005045</name>
</gene>
<keyword evidence="8" id="KW-0819">tRNA processing</keyword>
<organism evidence="11 12">
    <name type="scientific">Nitzschia inconspicua</name>
    <dbReference type="NCBI Taxonomy" id="303405"/>
    <lineage>
        <taxon>Eukaryota</taxon>
        <taxon>Sar</taxon>
        <taxon>Stramenopiles</taxon>
        <taxon>Ochrophyta</taxon>
        <taxon>Bacillariophyta</taxon>
        <taxon>Bacillariophyceae</taxon>
        <taxon>Bacillariophycidae</taxon>
        <taxon>Bacillariales</taxon>
        <taxon>Bacillariaceae</taxon>
        <taxon>Nitzschia</taxon>
    </lineage>
</organism>
<keyword evidence="7 8" id="KW-0863">Zinc-finger</keyword>
<dbReference type="PROSITE" id="PS50103">
    <property type="entry name" value="ZF_C3H1"/>
    <property type="match status" value="1"/>
</dbReference>
<name>A0A9K3KN66_9STRA</name>
<dbReference type="CDD" id="cd02801">
    <property type="entry name" value="DUS_like_FMN"/>
    <property type="match status" value="1"/>
</dbReference>
<feature type="region of interest" description="Disordered" evidence="9">
    <location>
        <begin position="1"/>
        <end position="61"/>
    </location>
</feature>
<dbReference type="PROSITE" id="PS01136">
    <property type="entry name" value="UPF0034"/>
    <property type="match status" value="1"/>
</dbReference>
<keyword evidence="2 8" id="KW-0285">Flavoprotein</keyword>
<feature type="compositionally biased region" description="Polar residues" evidence="9">
    <location>
        <begin position="27"/>
        <end position="42"/>
    </location>
</feature>
<evidence type="ECO:0000256" key="2">
    <source>
        <dbReference type="ARBA" id="ARBA00022630"/>
    </source>
</evidence>
<proteinExistence type="inferred from homology"/>
<evidence type="ECO:0000256" key="7">
    <source>
        <dbReference type="PROSITE-ProRule" id="PRU00723"/>
    </source>
</evidence>
<dbReference type="EC" id="1.3.1.-" evidence="8"/>
<evidence type="ECO:0000256" key="4">
    <source>
        <dbReference type="ARBA" id="ARBA00022857"/>
    </source>
</evidence>
<keyword evidence="7 8" id="KW-0862">Zinc</keyword>
<protein>
    <recommendedName>
        <fullName evidence="8">tRNA-dihydrouridine(47) synthase [NAD(P)(+)]</fullName>
        <ecNumber evidence="8">1.3.1.-</ecNumber>
    </recommendedName>
    <alternativeName>
        <fullName evidence="8">tRNA-dihydrouridine synthase 3</fullName>
    </alternativeName>
</protein>
<dbReference type="PANTHER" id="PTHR11082">
    <property type="entry name" value="TRNA-DIHYDROURIDINE SYNTHASE"/>
    <property type="match status" value="1"/>
</dbReference>
<dbReference type="Proteomes" id="UP000693970">
    <property type="component" value="Unassembled WGS sequence"/>
</dbReference>
<evidence type="ECO:0000313" key="11">
    <source>
        <dbReference type="EMBL" id="KAG7345978.1"/>
    </source>
</evidence>
<evidence type="ECO:0000256" key="9">
    <source>
        <dbReference type="SAM" id="MobiDB-lite"/>
    </source>
</evidence>
<comment type="caution">
    <text evidence="11">The sequence shown here is derived from an EMBL/GenBank/DDBJ whole genome shotgun (WGS) entry which is preliminary data.</text>
</comment>
<evidence type="ECO:0000256" key="6">
    <source>
        <dbReference type="ARBA" id="ARBA00023027"/>
    </source>
</evidence>
<keyword evidence="5 8" id="KW-0560">Oxidoreductase</keyword>
<dbReference type="AlphaFoldDB" id="A0A9K3KN66"/>
<dbReference type="PANTHER" id="PTHR11082:SF5">
    <property type="entry name" value="TRNA-DIHYDROURIDINE(16_17) SYNTHASE [NAD(P)(+)]-LIKE"/>
    <property type="match status" value="1"/>
</dbReference>
<dbReference type="GO" id="GO:0017150">
    <property type="term" value="F:tRNA dihydrouridine synthase activity"/>
    <property type="evidence" value="ECO:0007669"/>
    <property type="project" value="UniProtKB-UniRule"/>
</dbReference>
<evidence type="ECO:0000256" key="1">
    <source>
        <dbReference type="ARBA" id="ARBA00001917"/>
    </source>
</evidence>
<comment type="similarity">
    <text evidence="8">Belongs to the dus family. Dus3 subfamily.</text>
</comment>
<feature type="compositionally biased region" description="Basic and acidic residues" evidence="9">
    <location>
        <begin position="10"/>
        <end position="25"/>
    </location>
</feature>
<dbReference type="GO" id="GO:0050660">
    <property type="term" value="F:flavin adenine dinucleotide binding"/>
    <property type="evidence" value="ECO:0007669"/>
    <property type="project" value="UniProtKB-UniRule"/>
</dbReference>
<accession>A0A9K3KN66</accession>
<dbReference type="Pfam" id="PF01207">
    <property type="entry name" value="Dus"/>
    <property type="match status" value="1"/>
</dbReference>
<dbReference type="InterPro" id="IPR035587">
    <property type="entry name" value="DUS-like_FMN-bd"/>
</dbReference>
<evidence type="ECO:0000256" key="5">
    <source>
        <dbReference type="ARBA" id="ARBA00023002"/>
    </source>
</evidence>
<dbReference type="GO" id="GO:0008270">
    <property type="term" value="F:zinc ion binding"/>
    <property type="evidence" value="ECO:0007669"/>
    <property type="project" value="UniProtKB-KW"/>
</dbReference>
<keyword evidence="12" id="KW-1185">Reference proteome</keyword>